<dbReference type="KEGG" id="blq:L21SP5_02580"/>
<protein>
    <submittedName>
        <fullName evidence="2">Flavodoxin</fullName>
    </submittedName>
</protein>
<evidence type="ECO:0000313" key="2">
    <source>
        <dbReference type="EMBL" id="ALO16203.1"/>
    </source>
</evidence>
<dbReference type="PROSITE" id="PS50902">
    <property type="entry name" value="FLAVODOXIN_LIKE"/>
    <property type="match status" value="1"/>
</dbReference>
<accession>A0A0S2I1V1</accession>
<dbReference type="EMBL" id="CP013118">
    <property type="protein sequence ID" value="ALO16203.1"/>
    <property type="molecule type" value="Genomic_DNA"/>
</dbReference>
<proteinExistence type="predicted"/>
<dbReference type="InterPro" id="IPR008254">
    <property type="entry name" value="Flavodoxin/NO_synth"/>
</dbReference>
<dbReference type="Gene3D" id="3.40.50.360">
    <property type="match status" value="1"/>
</dbReference>
<sequence>MKNAVIIYQSKGGTTKQFGFEIASILNEQGLTTRVCSVNECSENDLQEADFIFFGCWTKGLMIFAQHPDREWTNFVSSVKIPETTRIGLFATYKIATGTMFSRMRRVIPGVKQNSVPELKSKSGQLSKEDKSFLSNYVGRL</sequence>
<evidence type="ECO:0000313" key="3">
    <source>
        <dbReference type="Proteomes" id="UP000064893"/>
    </source>
</evidence>
<dbReference type="InterPro" id="IPR029039">
    <property type="entry name" value="Flavoprotein-like_sf"/>
</dbReference>
<dbReference type="AlphaFoldDB" id="A0A0S2I1V1"/>
<dbReference type="Proteomes" id="UP000064893">
    <property type="component" value="Chromosome"/>
</dbReference>
<keyword evidence="3" id="KW-1185">Reference proteome</keyword>
<gene>
    <name evidence="2" type="ORF">L21SP5_02580</name>
</gene>
<organism evidence="2 3">
    <name type="scientific">Salinivirga cyanobacteriivorans</name>
    <dbReference type="NCBI Taxonomy" id="1307839"/>
    <lineage>
        <taxon>Bacteria</taxon>
        <taxon>Pseudomonadati</taxon>
        <taxon>Bacteroidota</taxon>
        <taxon>Bacteroidia</taxon>
        <taxon>Bacteroidales</taxon>
        <taxon>Salinivirgaceae</taxon>
        <taxon>Salinivirga</taxon>
    </lineage>
</organism>
<reference evidence="2 3" key="1">
    <citation type="submission" date="2015-11" db="EMBL/GenBank/DDBJ databases">
        <title>Description and complete genome sequence of a novel strain predominating in hypersaline microbial mats and representing a new family of the Bacteriodetes phylum.</title>
        <authorList>
            <person name="Spring S."/>
            <person name="Bunk B."/>
            <person name="Sproer C."/>
            <person name="Klenk H.-P."/>
        </authorList>
    </citation>
    <scope>NUCLEOTIDE SEQUENCE [LARGE SCALE GENOMIC DNA]</scope>
    <source>
        <strain evidence="2 3">L21-Spi-D4</strain>
    </source>
</reference>
<dbReference type="SUPFAM" id="SSF52218">
    <property type="entry name" value="Flavoproteins"/>
    <property type="match status" value="1"/>
</dbReference>
<name>A0A0S2I1V1_9BACT</name>
<dbReference type="Pfam" id="PF12641">
    <property type="entry name" value="Flavodoxin_3"/>
    <property type="match status" value="1"/>
</dbReference>
<dbReference type="STRING" id="1307839.L21SP5_02580"/>
<evidence type="ECO:0000259" key="1">
    <source>
        <dbReference type="PROSITE" id="PS50902"/>
    </source>
</evidence>
<dbReference type="GO" id="GO:0010181">
    <property type="term" value="F:FMN binding"/>
    <property type="evidence" value="ECO:0007669"/>
    <property type="project" value="InterPro"/>
</dbReference>
<feature type="domain" description="Flavodoxin-like" evidence="1">
    <location>
        <begin position="4"/>
        <end position="141"/>
    </location>
</feature>